<dbReference type="SUPFAM" id="SSF158472">
    <property type="entry name" value="HAMP domain-like"/>
    <property type="match status" value="1"/>
</dbReference>
<evidence type="ECO:0000256" key="7">
    <source>
        <dbReference type="ARBA" id="ARBA00022777"/>
    </source>
</evidence>
<feature type="domain" description="Histidine kinase" evidence="13">
    <location>
        <begin position="283"/>
        <end position="494"/>
    </location>
</feature>
<evidence type="ECO:0000256" key="11">
    <source>
        <dbReference type="SAM" id="MobiDB-lite"/>
    </source>
</evidence>
<keyword evidence="9" id="KW-0902">Two-component regulatory system</keyword>
<dbReference type="RefSeq" id="WP_143105229.1">
    <property type="nucleotide sequence ID" value="NZ_FOUY01000001.1"/>
</dbReference>
<reference evidence="15 16" key="1">
    <citation type="submission" date="2016-10" db="EMBL/GenBank/DDBJ databases">
        <authorList>
            <person name="de Groot N.N."/>
        </authorList>
    </citation>
    <scope>NUCLEOTIDE SEQUENCE [LARGE SCALE GENOMIC DNA]</scope>
    <source>
        <strain evidence="15 16">CGMCC 4.1877</strain>
    </source>
</reference>
<evidence type="ECO:0000256" key="3">
    <source>
        <dbReference type="ARBA" id="ARBA00012438"/>
    </source>
</evidence>
<dbReference type="CDD" id="cd06225">
    <property type="entry name" value="HAMP"/>
    <property type="match status" value="1"/>
</dbReference>
<dbReference type="SMART" id="SM00304">
    <property type="entry name" value="HAMP"/>
    <property type="match status" value="1"/>
</dbReference>
<dbReference type="Pfam" id="PF00512">
    <property type="entry name" value="HisKA"/>
    <property type="match status" value="1"/>
</dbReference>
<dbReference type="PANTHER" id="PTHR45436">
    <property type="entry name" value="SENSOR HISTIDINE KINASE YKOH"/>
    <property type="match status" value="1"/>
</dbReference>
<dbReference type="EC" id="2.7.13.3" evidence="3"/>
<feature type="compositionally biased region" description="Low complexity" evidence="11">
    <location>
        <begin position="589"/>
        <end position="621"/>
    </location>
</feature>
<evidence type="ECO:0000313" key="15">
    <source>
        <dbReference type="EMBL" id="SFM65522.1"/>
    </source>
</evidence>
<sequence length="815" mass="82916">MSLLRRLRERTGVRAASALAAAAAVAVVLVVAGISLVLVLEQTLKNNSRAALEEAAGQLGNRIEANFSGSGDPKRNAIDATGKRTDIVQVVTAYSDETNAPDWMVGSNGEQEDVQVIGSSDPLNEQGPVADWLLAPGETRSEVDVPITFRNGAGEDGADEMVTENMMVVGVGDRAQGRPITIYAAQELNPVHEAVRTVAWLVTGGVPILVLVAGFFTYLFAGRALRPVEEMRSQVAGMDEKDLTRRVPEPVARDEVGRLARTMNQMLGRIESSQATQRRFVADASHELRSPLATVSTGLELLGNGMSEGSADRATVETLRGETSRLTGLVEGLLFLARADERGLVPRREEVDLDEIVDAERARPAGGSDVTVRVGTEPVRVVGDRGQLVRVVRNLVDNAKRHAASTVAVSLRVADGSAVLDVDDDGNGVPDADRQRVFERFVRLDEARARGDGGSGLGLSIVAELVAAHGGTVEALESPELGGARFRVTLPADAAPEPDEDDRPDDPAADADPDAGAPGGTRPDAAPANELVPSAAGPGAAGPSAAGPSVVGPSAAASGVAGPGVAGPGAAGPNAAGSEAVRTDGVGRTAAAPDGPASTAARPTAARPAAAVPGGATTDGAVPNGAATDGAVPNGAATDGAATDGAVQNGAAQHAAPPNGAGSDGARPSDAAPNGAKPGSGGASPDPRADRDDTMRGPGAPGVTGTDGSAPDGAPLTPPAEPDPEDDVPAPQPYRRFDPPTGPVPIRPGTVGSPYDENATRPIPVHRGTPARPGAAVTAPQRTGRPDEPPARPAPGRQAPNGHPPRPRRSDGRRR</sequence>
<dbReference type="Gene3D" id="6.10.340.10">
    <property type="match status" value="1"/>
</dbReference>
<feature type="transmembrane region" description="Helical" evidence="12">
    <location>
        <begin position="12"/>
        <end position="40"/>
    </location>
</feature>
<dbReference type="STRING" id="260086.SAMN05216207_1001514"/>
<keyword evidence="8 12" id="KW-1133">Transmembrane helix</keyword>
<accession>A0A1I4SM67</accession>
<keyword evidence="6 12" id="KW-0812">Transmembrane</keyword>
<evidence type="ECO:0000256" key="12">
    <source>
        <dbReference type="SAM" id="Phobius"/>
    </source>
</evidence>
<evidence type="ECO:0000256" key="4">
    <source>
        <dbReference type="ARBA" id="ARBA00022553"/>
    </source>
</evidence>
<dbReference type="InterPro" id="IPR036890">
    <property type="entry name" value="HATPase_C_sf"/>
</dbReference>
<dbReference type="InterPro" id="IPR050428">
    <property type="entry name" value="TCS_sensor_his_kinase"/>
</dbReference>
<gene>
    <name evidence="15" type="ORF">SAMN05216207_1001514</name>
</gene>
<name>A0A1I4SM67_PSUAM</name>
<protein>
    <recommendedName>
        <fullName evidence="3">histidine kinase</fullName>
        <ecNumber evidence="3">2.7.13.3</ecNumber>
    </recommendedName>
</protein>
<evidence type="ECO:0000256" key="10">
    <source>
        <dbReference type="ARBA" id="ARBA00023136"/>
    </source>
</evidence>
<evidence type="ECO:0000256" key="6">
    <source>
        <dbReference type="ARBA" id="ARBA00022692"/>
    </source>
</evidence>
<evidence type="ECO:0000256" key="8">
    <source>
        <dbReference type="ARBA" id="ARBA00022989"/>
    </source>
</evidence>
<dbReference type="Pfam" id="PF02518">
    <property type="entry name" value="HATPase_c"/>
    <property type="match status" value="1"/>
</dbReference>
<feature type="compositionally biased region" description="Basic residues" evidence="11">
    <location>
        <begin position="805"/>
        <end position="815"/>
    </location>
</feature>
<comment type="catalytic activity">
    <reaction evidence="1">
        <text>ATP + protein L-histidine = ADP + protein N-phospho-L-histidine.</text>
        <dbReference type="EC" id="2.7.13.3"/>
    </reaction>
</comment>
<dbReference type="InterPro" id="IPR036097">
    <property type="entry name" value="HisK_dim/P_sf"/>
</dbReference>
<dbReference type="InterPro" id="IPR003660">
    <property type="entry name" value="HAMP_dom"/>
</dbReference>
<keyword evidence="10 12" id="KW-0472">Membrane</keyword>
<dbReference type="SUPFAM" id="SSF55874">
    <property type="entry name" value="ATPase domain of HSP90 chaperone/DNA topoisomerase II/histidine kinase"/>
    <property type="match status" value="1"/>
</dbReference>
<keyword evidence="4" id="KW-0597">Phosphoprotein</keyword>
<evidence type="ECO:0000259" key="13">
    <source>
        <dbReference type="PROSITE" id="PS50109"/>
    </source>
</evidence>
<keyword evidence="7 15" id="KW-0418">Kinase</keyword>
<evidence type="ECO:0000259" key="14">
    <source>
        <dbReference type="PROSITE" id="PS50885"/>
    </source>
</evidence>
<keyword evidence="5" id="KW-0808">Transferase</keyword>
<dbReference type="CDD" id="cd00082">
    <property type="entry name" value="HisKA"/>
    <property type="match status" value="1"/>
</dbReference>
<dbReference type="EMBL" id="FOUY01000001">
    <property type="protein sequence ID" value="SFM65522.1"/>
    <property type="molecule type" value="Genomic_DNA"/>
</dbReference>
<proteinExistence type="predicted"/>
<feature type="compositionally biased region" description="Low complexity" evidence="11">
    <location>
        <begin position="571"/>
        <end position="580"/>
    </location>
</feature>
<dbReference type="Proteomes" id="UP000199614">
    <property type="component" value="Unassembled WGS sequence"/>
</dbReference>
<evidence type="ECO:0000256" key="2">
    <source>
        <dbReference type="ARBA" id="ARBA00004236"/>
    </source>
</evidence>
<feature type="compositionally biased region" description="Low complexity" evidence="11">
    <location>
        <begin position="635"/>
        <end position="646"/>
    </location>
</feature>
<dbReference type="InterPro" id="IPR005467">
    <property type="entry name" value="His_kinase_dom"/>
</dbReference>
<evidence type="ECO:0000256" key="9">
    <source>
        <dbReference type="ARBA" id="ARBA00023012"/>
    </source>
</evidence>
<feature type="compositionally biased region" description="Acidic residues" evidence="11">
    <location>
        <begin position="496"/>
        <end position="513"/>
    </location>
</feature>
<feature type="compositionally biased region" description="Low complexity" evidence="11">
    <location>
        <begin position="514"/>
        <end position="560"/>
    </location>
</feature>
<dbReference type="PROSITE" id="PS50885">
    <property type="entry name" value="HAMP"/>
    <property type="match status" value="1"/>
</dbReference>
<keyword evidence="16" id="KW-1185">Reference proteome</keyword>
<evidence type="ECO:0000313" key="16">
    <source>
        <dbReference type="Proteomes" id="UP000199614"/>
    </source>
</evidence>
<evidence type="ECO:0000256" key="5">
    <source>
        <dbReference type="ARBA" id="ARBA00022679"/>
    </source>
</evidence>
<organism evidence="15 16">
    <name type="scientific">Pseudonocardia ammonioxydans</name>
    <dbReference type="NCBI Taxonomy" id="260086"/>
    <lineage>
        <taxon>Bacteria</taxon>
        <taxon>Bacillati</taxon>
        <taxon>Actinomycetota</taxon>
        <taxon>Actinomycetes</taxon>
        <taxon>Pseudonocardiales</taxon>
        <taxon>Pseudonocardiaceae</taxon>
        <taxon>Pseudonocardia</taxon>
    </lineage>
</organism>
<dbReference type="Gene3D" id="3.30.565.10">
    <property type="entry name" value="Histidine kinase-like ATPase, C-terminal domain"/>
    <property type="match status" value="1"/>
</dbReference>
<comment type="subcellular location">
    <subcellularLocation>
        <location evidence="2">Cell membrane</location>
    </subcellularLocation>
</comment>
<feature type="compositionally biased region" description="Gly residues" evidence="11">
    <location>
        <begin position="561"/>
        <end position="570"/>
    </location>
</feature>
<dbReference type="SMART" id="SM00388">
    <property type="entry name" value="HisKA"/>
    <property type="match status" value="1"/>
</dbReference>
<feature type="domain" description="HAMP" evidence="14">
    <location>
        <begin position="222"/>
        <end position="275"/>
    </location>
</feature>
<dbReference type="PRINTS" id="PR00344">
    <property type="entry name" value="BCTRLSENSOR"/>
</dbReference>
<dbReference type="Pfam" id="PF00672">
    <property type="entry name" value="HAMP"/>
    <property type="match status" value="1"/>
</dbReference>
<dbReference type="SUPFAM" id="SSF47384">
    <property type="entry name" value="Homodimeric domain of signal transducing histidine kinase"/>
    <property type="match status" value="1"/>
</dbReference>
<dbReference type="PROSITE" id="PS50109">
    <property type="entry name" value="HIS_KIN"/>
    <property type="match status" value="1"/>
</dbReference>
<dbReference type="OrthoDB" id="9786919at2"/>
<evidence type="ECO:0000256" key="1">
    <source>
        <dbReference type="ARBA" id="ARBA00000085"/>
    </source>
</evidence>
<dbReference type="InterPro" id="IPR003594">
    <property type="entry name" value="HATPase_dom"/>
</dbReference>
<dbReference type="SMART" id="SM00387">
    <property type="entry name" value="HATPase_c"/>
    <property type="match status" value="1"/>
</dbReference>
<dbReference type="PANTHER" id="PTHR45436:SF5">
    <property type="entry name" value="SENSOR HISTIDINE KINASE TRCS"/>
    <property type="match status" value="1"/>
</dbReference>
<dbReference type="InterPro" id="IPR003661">
    <property type="entry name" value="HisK_dim/P_dom"/>
</dbReference>
<feature type="transmembrane region" description="Helical" evidence="12">
    <location>
        <begin position="198"/>
        <end position="221"/>
    </location>
</feature>
<dbReference type="Gene3D" id="1.10.287.130">
    <property type="match status" value="1"/>
</dbReference>
<dbReference type="GO" id="GO:0000155">
    <property type="term" value="F:phosphorelay sensor kinase activity"/>
    <property type="evidence" value="ECO:0007669"/>
    <property type="project" value="InterPro"/>
</dbReference>
<dbReference type="AlphaFoldDB" id="A0A1I4SM67"/>
<dbReference type="InterPro" id="IPR004358">
    <property type="entry name" value="Sig_transdc_His_kin-like_C"/>
</dbReference>
<dbReference type="GO" id="GO:0005886">
    <property type="term" value="C:plasma membrane"/>
    <property type="evidence" value="ECO:0007669"/>
    <property type="project" value="UniProtKB-SubCell"/>
</dbReference>
<feature type="region of interest" description="Disordered" evidence="11">
    <location>
        <begin position="493"/>
        <end position="815"/>
    </location>
</feature>